<feature type="compositionally biased region" description="Basic and acidic residues" evidence="1">
    <location>
        <begin position="577"/>
        <end position="586"/>
    </location>
</feature>
<dbReference type="InterPro" id="IPR001810">
    <property type="entry name" value="F-box_dom"/>
</dbReference>
<sequence length="675" mass="76751">MTIPGLQRLPYELVAYIVEGLDIEDVFHWSLCSKHFQYIIREDLFCKPVVLTKVPGTLEARDALKTGRFSRALRRLAKRRNALSQASPYVVGIVACADSYGFFGGKLCYIIEARPQRWLRILDIHHSTDQELVVNIPMLIREAVPRAAKCRKYKFRVLYQAAGIVSCLFSFAMPVTENWLLVLNPQTSQILQTSRLDSIARIFVRNNDKFLYLGTHSEEGADGFRKWVIKGFDLNKLSWFPQPRMYMANLAGCDMGLTVCFEIFGDYFYGLSNQNLFETDDPEWTSHYYCFRFPLHEPSPEKMQVMKKEDSWRRKHAEGPIDDRWGFLSLEIDETSGGIVILECRKEWLKDQSGSQRTYYTTEVVFYQQTIQEDHPRVRADTTWRGIGDHPQCEDPIPFRRPEYVHTGDDSSIASLLVRSKTHFCAYIRCCHTFVDLIDDTYMDTSSVQRLRLRTGYRKLKPSAHLLSKNSAPETLWAPSESSKQPAMQPYQANTIYIWPPEQNSPEPDPSLSRIQQLLDVEDHQGCVTATGDERSVIYATGDGSKGGVKALVFISFDPAARFEGMEYGGDIPGQRISHDPQERSDPSTNEHANPSGMSQYSPNVPLGAGAVSCSEADSSVSRSLLDTGLASPADQTLPLSVHNLGDVDSWACYEKAMHFEIQRKLYFGRQTREA</sequence>
<reference evidence="3 4" key="1">
    <citation type="submission" date="2019-03" db="EMBL/GenBank/DDBJ databases">
        <title>Draft genome sequence of Xylaria hypoxylon DSM 108379, a ubiquitous saprotrophic-parasitic fungi on hardwood.</title>
        <authorList>
            <person name="Buettner E."/>
            <person name="Leonhardt S."/>
            <person name="Gebauer A.M."/>
            <person name="Liers C."/>
            <person name="Hofrichter M."/>
            <person name="Kellner H."/>
        </authorList>
    </citation>
    <scope>NUCLEOTIDE SEQUENCE [LARGE SCALE GENOMIC DNA]</scope>
    <source>
        <strain evidence="3 4">DSM 108379</strain>
    </source>
</reference>
<feature type="compositionally biased region" description="Polar residues" evidence="1">
    <location>
        <begin position="587"/>
        <end position="603"/>
    </location>
</feature>
<proteinExistence type="predicted"/>
<dbReference type="Proteomes" id="UP000297716">
    <property type="component" value="Unassembled WGS sequence"/>
</dbReference>
<dbReference type="AlphaFoldDB" id="A0A4Z0YCY6"/>
<evidence type="ECO:0000259" key="2">
    <source>
        <dbReference type="PROSITE" id="PS50181"/>
    </source>
</evidence>
<evidence type="ECO:0000313" key="3">
    <source>
        <dbReference type="EMBL" id="TGJ82099.1"/>
    </source>
</evidence>
<dbReference type="SUPFAM" id="SSF81383">
    <property type="entry name" value="F-box domain"/>
    <property type="match status" value="1"/>
</dbReference>
<accession>A0A4Z0YCY6</accession>
<gene>
    <name evidence="3" type="ORF">E0Z10_g6658</name>
</gene>
<feature type="domain" description="F-box" evidence="2">
    <location>
        <begin position="3"/>
        <end position="49"/>
    </location>
</feature>
<name>A0A4Z0YCY6_9PEZI</name>
<keyword evidence="4" id="KW-1185">Reference proteome</keyword>
<dbReference type="STRING" id="37992.A0A4Z0YCY6"/>
<dbReference type="OrthoDB" id="5359231at2759"/>
<comment type="caution">
    <text evidence="3">The sequence shown here is derived from an EMBL/GenBank/DDBJ whole genome shotgun (WGS) entry which is preliminary data.</text>
</comment>
<organism evidence="3 4">
    <name type="scientific">Xylaria hypoxylon</name>
    <dbReference type="NCBI Taxonomy" id="37992"/>
    <lineage>
        <taxon>Eukaryota</taxon>
        <taxon>Fungi</taxon>
        <taxon>Dikarya</taxon>
        <taxon>Ascomycota</taxon>
        <taxon>Pezizomycotina</taxon>
        <taxon>Sordariomycetes</taxon>
        <taxon>Xylariomycetidae</taxon>
        <taxon>Xylariales</taxon>
        <taxon>Xylariaceae</taxon>
        <taxon>Xylaria</taxon>
    </lineage>
</organism>
<feature type="region of interest" description="Disordered" evidence="1">
    <location>
        <begin position="566"/>
        <end position="609"/>
    </location>
</feature>
<dbReference type="InterPro" id="IPR036047">
    <property type="entry name" value="F-box-like_dom_sf"/>
</dbReference>
<dbReference type="Pfam" id="PF00646">
    <property type="entry name" value="F-box"/>
    <property type="match status" value="1"/>
</dbReference>
<dbReference type="PROSITE" id="PS50181">
    <property type="entry name" value="FBOX"/>
    <property type="match status" value="1"/>
</dbReference>
<evidence type="ECO:0000256" key="1">
    <source>
        <dbReference type="SAM" id="MobiDB-lite"/>
    </source>
</evidence>
<protein>
    <recommendedName>
        <fullName evidence="2">F-box domain-containing protein</fullName>
    </recommendedName>
</protein>
<evidence type="ECO:0000313" key="4">
    <source>
        <dbReference type="Proteomes" id="UP000297716"/>
    </source>
</evidence>
<dbReference type="EMBL" id="SKBN01000141">
    <property type="protein sequence ID" value="TGJ82099.1"/>
    <property type="molecule type" value="Genomic_DNA"/>
</dbReference>